<dbReference type="KEGG" id="amus:LMH87_001245"/>
<feature type="compositionally biased region" description="Polar residues" evidence="1">
    <location>
        <begin position="60"/>
        <end position="75"/>
    </location>
</feature>
<keyword evidence="3" id="KW-1185">Reference proteome</keyword>
<evidence type="ECO:0000313" key="3">
    <source>
        <dbReference type="Proteomes" id="UP001144673"/>
    </source>
</evidence>
<evidence type="ECO:0000313" key="2">
    <source>
        <dbReference type="EMBL" id="KAJ4156031.1"/>
    </source>
</evidence>
<feature type="compositionally biased region" description="Basic and acidic residues" evidence="1">
    <location>
        <begin position="1"/>
        <end position="10"/>
    </location>
</feature>
<reference evidence="2" key="1">
    <citation type="journal article" date="2023" name="Access Microbiol">
        <title>De-novo genome assembly for Akanthomyces muscarius, a biocontrol agent of insect agricultural pests.</title>
        <authorList>
            <person name="Erdos Z."/>
            <person name="Studholme D.J."/>
            <person name="Raymond B."/>
            <person name="Sharma M."/>
        </authorList>
    </citation>
    <scope>NUCLEOTIDE SEQUENCE</scope>
    <source>
        <strain evidence="2">Ve6</strain>
    </source>
</reference>
<feature type="compositionally biased region" description="Basic and acidic residues" evidence="1">
    <location>
        <begin position="35"/>
        <end position="56"/>
    </location>
</feature>
<accession>A0A9W8QHV7</accession>
<feature type="compositionally biased region" description="Basic and acidic residues" evidence="1">
    <location>
        <begin position="79"/>
        <end position="97"/>
    </location>
</feature>
<protein>
    <submittedName>
        <fullName evidence="2">Uncharacterized protein</fullName>
    </submittedName>
</protein>
<dbReference type="GeneID" id="80888404"/>
<organism evidence="2 3">
    <name type="scientific">Akanthomyces muscarius</name>
    <name type="common">Entomopathogenic fungus</name>
    <name type="synonym">Lecanicillium muscarium</name>
    <dbReference type="NCBI Taxonomy" id="2231603"/>
    <lineage>
        <taxon>Eukaryota</taxon>
        <taxon>Fungi</taxon>
        <taxon>Dikarya</taxon>
        <taxon>Ascomycota</taxon>
        <taxon>Pezizomycotina</taxon>
        <taxon>Sordariomycetes</taxon>
        <taxon>Hypocreomycetidae</taxon>
        <taxon>Hypocreales</taxon>
        <taxon>Cordycipitaceae</taxon>
        <taxon>Akanthomyces</taxon>
    </lineage>
</organism>
<dbReference type="RefSeq" id="XP_056056155.1">
    <property type="nucleotide sequence ID" value="XM_056199293.1"/>
</dbReference>
<dbReference type="AlphaFoldDB" id="A0A9W8QHV7"/>
<name>A0A9W8QHV7_AKAMU</name>
<feature type="region of interest" description="Disordered" evidence="1">
    <location>
        <begin position="1"/>
        <end position="97"/>
    </location>
</feature>
<evidence type="ECO:0000256" key="1">
    <source>
        <dbReference type="SAM" id="MobiDB-lite"/>
    </source>
</evidence>
<proteinExistence type="predicted"/>
<dbReference type="Proteomes" id="UP001144673">
    <property type="component" value="Chromosome 6"/>
</dbReference>
<gene>
    <name evidence="2" type="ORF">LMH87_001245</name>
</gene>
<sequence>MASNKEDMEQVRNASAENEHKKKENTGSITTSTNHTDDSGFTHPQHDNSAGKKPEADSASGVTTAANRTTDSGFTSPGDDMRKTRSSIKQDSKNSNI</sequence>
<comment type="caution">
    <text evidence="2">The sequence shown here is derived from an EMBL/GenBank/DDBJ whole genome shotgun (WGS) entry which is preliminary data.</text>
</comment>
<dbReference type="EMBL" id="JAJHUN010000007">
    <property type="protein sequence ID" value="KAJ4156031.1"/>
    <property type="molecule type" value="Genomic_DNA"/>
</dbReference>